<keyword evidence="9" id="KW-0677">Repeat</keyword>
<reference evidence="18 19" key="1">
    <citation type="submission" date="2013-02" db="EMBL/GenBank/DDBJ databases">
        <title>Genome sequence of Candida maltosa Xu316, a potential industrial strain for xylitol and ethanol production.</title>
        <authorList>
            <person name="Yu J."/>
            <person name="Wang Q."/>
            <person name="Geng X."/>
            <person name="Bao W."/>
            <person name="He P."/>
            <person name="Cai J."/>
        </authorList>
    </citation>
    <scope>NUCLEOTIDE SEQUENCE [LARGE SCALE GENOMIC DNA]</scope>
    <source>
        <strain evidence="19">Xu316</strain>
    </source>
</reference>
<dbReference type="EMBL" id="AOGT01001164">
    <property type="protein sequence ID" value="EMG48293.1"/>
    <property type="molecule type" value="Genomic_DNA"/>
</dbReference>
<accession>M3J867</accession>
<evidence type="ECO:0000256" key="6">
    <source>
        <dbReference type="ARBA" id="ARBA00022525"/>
    </source>
</evidence>
<keyword evidence="7" id="KW-0336">GPI-anchor</keyword>
<dbReference type="Gene3D" id="2.60.40.1280">
    <property type="match status" value="1"/>
</dbReference>
<dbReference type="InterPro" id="IPR011252">
    <property type="entry name" value="Fibrogen-bd_dom1"/>
</dbReference>
<evidence type="ECO:0000256" key="8">
    <source>
        <dbReference type="ARBA" id="ARBA00022729"/>
    </source>
</evidence>
<evidence type="ECO:0000256" key="12">
    <source>
        <dbReference type="ARBA" id="ARBA00023136"/>
    </source>
</evidence>
<dbReference type="HOGENOM" id="CLU_031316_2_0_1"/>
<keyword evidence="4" id="KW-1003">Cell membrane</keyword>
<keyword evidence="11" id="KW-0843">Virulence</keyword>
<gene>
    <name evidence="18" type="ORF">G210_1149</name>
</gene>
<evidence type="ECO:0000256" key="3">
    <source>
        <dbReference type="ARBA" id="ARBA00007021"/>
    </source>
</evidence>
<evidence type="ECO:0000256" key="5">
    <source>
        <dbReference type="ARBA" id="ARBA00022512"/>
    </source>
</evidence>
<evidence type="ECO:0000256" key="7">
    <source>
        <dbReference type="ARBA" id="ARBA00022622"/>
    </source>
</evidence>
<dbReference type="OMA" id="IAPNCAN"/>
<dbReference type="GO" id="GO:0009986">
    <property type="term" value="C:cell surface"/>
    <property type="evidence" value="ECO:0007669"/>
    <property type="project" value="TreeGrafter"/>
</dbReference>
<feature type="domain" description="Agglutinin-like protein N-terminal" evidence="17">
    <location>
        <begin position="55"/>
        <end position="299"/>
    </location>
</feature>
<dbReference type="PANTHER" id="PTHR33793">
    <property type="entry name" value="ALPHA-AGGLUTININ"/>
    <property type="match status" value="1"/>
</dbReference>
<dbReference type="GO" id="GO:0030448">
    <property type="term" value="P:hyphal growth"/>
    <property type="evidence" value="ECO:0007669"/>
    <property type="project" value="TreeGrafter"/>
</dbReference>
<evidence type="ECO:0000256" key="11">
    <source>
        <dbReference type="ARBA" id="ARBA00023026"/>
    </source>
</evidence>
<dbReference type="PANTHER" id="PTHR33793:SF2">
    <property type="entry name" value="AGGLUTININ-LIKE PROTEIN 6"/>
    <property type="match status" value="1"/>
</dbReference>
<keyword evidence="10" id="KW-0130">Cell adhesion</keyword>
<sequence length="411" mass="43860">MIFLGFILSLFAVFATVASKQISGVFTGFESLTWKPAASYPYRGPQFPSWFPVLDWSLDGATASPGDRFSLIMPCTFKFTTTDTTIDLVANGVTYGQCSMSGGEETVPYSSLNCFVTDALTPNTQAFGTISFPIAFNVGGSSLSADITDSQCFKAGTNTVTFQDGDTSFSTTANFDHTNELSDGLLSGERVIPSLGTQQALVIAPNCANGYSSGTFGFSADSQANIDCSSLHSALTQQLNDWNKPTSADSYSFTVQCNSRQAYVTFQNIPAGFRPYLDVYLTAPRTSVFTLSYSATYTCQGSRRRTATDSKNWSGYQDSDTNANGDVIIGTITTTTDSTQTTTSITTLPYPSTASSKTIVVVVPIPTTTITSSYLGVTTSYTTISGTVGGTATVIVDTPYHTTTTITTYWT</sequence>
<keyword evidence="6" id="KW-0964">Secreted</keyword>
<keyword evidence="14" id="KW-0325">Glycoprotein</keyword>
<evidence type="ECO:0000256" key="16">
    <source>
        <dbReference type="SAM" id="SignalP"/>
    </source>
</evidence>
<feature type="non-terminal residue" evidence="18">
    <location>
        <position position="411"/>
    </location>
</feature>
<evidence type="ECO:0000256" key="14">
    <source>
        <dbReference type="ARBA" id="ARBA00023180"/>
    </source>
</evidence>
<organism evidence="18 19">
    <name type="scientific">Candida maltosa (strain Xu316)</name>
    <name type="common">Yeast</name>
    <dbReference type="NCBI Taxonomy" id="1245528"/>
    <lineage>
        <taxon>Eukaryota</taxon>
        <taxon>Fungi</taxon>
        <taxon>Dikarya</taxon>
        <taxon>Ascomycota</taxon>
        <taxon>Saccharomycotina</taxon>
        <taxon>Pichiomycetes</taxon>
        <taxon>Debaryomycetaceae</taxon>
        <taxon>Candida/Lodderomyces clade</taxon>
        <taxon>Candida</taxon>
    </lineage>
</organism>
<keyword evidence="12" id="KW-0472">Membrane</keyword>
<evidence type="ECO:0000256" key="15">
    <source>
        <dbReference type="ARBA" id="ARBA00023288"/>
    </source>
</evidence>
<dbReference type="Gene3D" id="2.60.40.2430">
    <property type="entry name" value="Agglutinin-like protein, N-terminal domain, N2 subdomain"/>
    <property type="match status" value="1"/>
</dbReference>
<keyword evidence="15" id="KW-0449">Lipoprotein</keyword>
<dbReference type="GO" id="GO:0043709">
    <property type="term" value="P:cell adhesion involved in single-species biofilm formation"/>
    <property type="evidence" value="ECO:0007669"/>
    <property type="project" value="TreeGrafter"/>
</dbReference>
<dbReference type="GO" id="GO:0044011">
    <property type="term" value="P:single-species biofilm formation on inanimate substrate"/>
    <property type="evidence" value="ECO:0007669"/>
    <property type="project" value="TreeGrafter"/>
</dbReference>
<evidence type="ECO:0000256" key="1">
    <source>
        <dbReference type="ARBA" id="ARBA00004191"/>
    </source>
</evidence>
<feature type="chain" id="PRO_5004035160" description="Agglutinin-like protein N-terminal domain-containing protein" evidence="16">
    <location>
        <begin position="20"/>
        <end position="411"/>
    </location>
</feature>
<dbReference type="GO" id="GO:0030445">
    <property type="term" value="C:yeast-form cell wall"/>
    <property type="evidence" value="ECO:0007669"/>
    <property type="project" value="TreeGrafter"/>
</dbReference>
<dbReference type="GO" id="GO:0005886">
    <property type="term" value="C:plasma membrane"/>
    <property type="evidence" value="ECO:0007669"/>
    <property type="project" value="UniProtKB-SubCell"/>
</dbReference>
<evidence type="ECO:0000256" key="10">
    <source>
        <dbReference type="ARBA" id="ARBA00022889"/>
    </source>
</evidence>
<dbReference type="GO" id="GO:0043710">
    <property type="term" value="P:cell adhesion involved in multi-species biofilm formation"/>
    <property type="evidence" value="ECO:0007669"/>
    <property type="project" value="TreeGrafter"/>
</dbReference>
<keyword evidence="8 16" id="KW-0732">Signal</keyword>
<evidence type="ECO:0000256" key="4">
    <source>
        <dbReference type="ARBA" id="ARBA00022475"/>
    </source>
</evidence>
<evidence type="ECO:0000256" key="2">
    <source>
        <dbReference type="ARBA" id="ARBA00004609"/>
    </source>
</evidence>
<dbReference type="Pfam" id="PF11766">
    <property type="entry name" value="Candida_ALS_N"/>
    <property type="match status" value="1"/>
</dbReference>
<dbReference type="GO" id="GO:0030446">
    <property type="term" value="C:hyphal cell wall"/>
    <property type="evidence" value="ECO:0007669"/>
    <property type="project" value="TreeGrafter"/>
</dbReference>
<dbReference type="InterPro" id="IPR008966">
    <property type="entry name" value="Adhesion_dom_sf"/>
</dbReference>
<evidence type="ECO:0000256" key="9">
    <source>
        <dbReference type="ARBA" id="ARBA00022737"/>
    </source>
</evidence>
<feature type="signal peptide" evidence="16">
    <location>
        <begin position="1"/>
        <end position="19"/>
    </location>
</feature>
<dbReference type="STRING" id="1245528.M3J867"/>
<keyword evidence="13" id="KW-1015">Disulfide bond</keyword>
<dbReference type="GO" id="GO:0098609">
    <property type="term" value="P:cell-cell adhesion"/>
    <property type="evidence" value="ECO:0007669"/>
    <property type="project" value="TreeGrafter"/>
</dbReference>
<comment type="caution">
    <text evidence="18">The sequence shown here is derived from an EMBL/GenBank/DDBJ whole genome shotgun (WGS) entry which is preliminary data.</text>
</comment>
<dbReference type="InterPro" id="IPR024672">
    <property type="entry name" value="Agglutinin-like_N"/>
</dbReference>
<proteinExistence type="inferred from homology"/>
<evidence type="ECO:0000259" key="17">
    <source>
        <dbReference type="SMART" id="SM01056"/>
    </source>
</evidence>
<evidence type="ECO:0000313" key="19">
    <source>
        <dbReference type="Proteomes" id="UP000011777"/>
    </source>
</evidence>
<dbReference type="AlphaFoldDB" id="M3J867"/>
<keyword evidence="19" id="KW-1185">Reference proteome</keyword>
<evidence type="ECO:0000313" key="18">
    <source>
        <dbReference type="EMBL" id="EMG48293.1"/>
    </source>
</evidence>
<dbReference type="SUPFAM" id="SSF49401">
    <property type="entry name" value="Bacterial adhesins"/>
    <property type="match status" value="1"/>
</dbReference>
<dbReference type="SMART" id="SM01056">
    <property type="entry name" value="Candida_ALS_N"/>
    <property type="match status" value="1"/>
</dbReference>
<dbReference type="GO" id="GO:1903561">
    <property type="term" value="C:extracellular vesicle"/>
    <property type="evidence" value="ECO:0007669"/>
    <property type="project" value="TreeGrafter"/>
</dbReference>
<dbReference type="Proteomes" id="UP000011777">
    <property type="component" value="Unassembled WGS sequence"/>
</dbReference>
<comment type="similarity">
    <text evidence="3">Belongs to the ALS family.</text>
</comment>
<name>M3J867_CANMX</name>
<dbReference type="FunFam" id="2.60.40.1280:FF:000001">
    <property type="entry name" value="Agglutinin-like protein 3"/>
    <property type="match status" value="1"/>
</dbReference>
<dbReference type="GO" id="GO:0098552">
    <property type="term" value="C:side of membrane"/>
    <property type="evidence" value="ECO:0007669"/>
    <property type="project" value="UniProtKB-KW"/>
</dbReference>
<comment type="subcellular location">
    <subcellularLocation>
        <location evidence="2">Cell membrane</location>
        <topology evidence="2">Lipid-anchor</topology>
        <topology evidence="2">GPI-anchor</topology>
    </subcellularLocation>
    <subcellularLocation>
        <location evidence="1">Secreted</location>
        <location evidence="1">Cell wall</location>
    </subcellularLocation>
</comment>
<protein>
    <recommendedName>
        <fullName evidence="17">Agglutinin-like protein N-terminal domain-containing protein</fullName>
    </recommendedName>
</protein>
<dbReference type="OrthoDB" id="3981162at2759"/>
<dbReference type="InterPro" id="IPR043063">
    <property type="entry name" value="Agglutinin-like_N_N2"/>
</dbReference>
<dbReference type="InterPro" id="IPR033504">
    <property type="entry name" value="ALS"/>
</dbReference>
<keyword evidence="5" id="KW-0134">Cell wall</keyword>
<evidence type="ECO:0000256" key="13">
    <source>
        <dbReference type="ARBA" id="ARBA00023157"/>
    </source>
</evidence>